<dbReference type="EMBL" id="AAPJ01000002">
    <property type="protein sequence ID" value="EAS50871.1"/>
    <property type="molecule type" value="Genomic_DNA"/>
</dbReference>
<evidence type="ECO:0000313" key="3">
    <source>
        <dbReference type="Proteomes" id="UP000000321"/>
    </source>
</evidence>
<proteinExistence type="predicted"/>
<name>Q1YJK2_AURMS</name>
<comment type="caution">
    <text evidence="2">The sequence shown here is derived from an EMBL/GenBank/DDBJ whole genome shotgun (WGS) entry which is preliminary data.</text>
</comment>
<dbReference type="HOGENOM" id="CLU_1650216_0_0_5"/>
<sequence length="160" mass="17167">MRRAGRSLVCEVIGFDACAGSVEGWFPRCHAAGAKRECDGPTQTGGPYRSRPRDCRAARSSPPGCVGPSGQAEPAKATGDVSGKARRRPTTREPGDLPSTCDVYGTGCSFRTCVSIRRPSCRGVSGKRRFSRTIRVRSNRTRELSSCLSAIVSPSRRCCP</sequence>
<dbReference type="AlphaFoldDB" id="Q1YJK2"/>
<keyword evidence="3" id="KW-1185">Reference proteome</keyword>
<protein>
    <submittedName>
        <fullName evidence="2">Uncharacterized protein</fullName>
    </submittedName>
</protein>
<dbReference type="BioCyc" id="AURANTIMONAS:SI859A1_00997-MONOMER"/>
<reference evidence="2 3" key="1">
    <citation type="journal article" date="2008" name="Appl. Environ. Microbiol.">
        <title>Genomic insights into Mn(II) oxidation by the marine alphaproteobacterium Aurantimonas sp. strain SI85-9A1.</title>
        <authorList>
            <person name="Dick G.J."/>
            <person name="Podell S."/>
            <person name="Johnson H.A."/>
            <person name="Rivera-Espinoza Y."/>
            <person name="Bernier-Latmani R."/>
            <person name="McCarthy J.K."/>
            <person name="Torpey J.W."/>
            <person name="Clement B.G."/>
            <person name="Gaasterland T."/>
            <person name="Tebo B.M."/>
        </authorList>
    </citation>
    <scope>NUCLEOTIDE SEQUENCE [LARGE SCALE GENOMIC DNA]</scope>
    <source>
        <strain evidence="2 3">SI85-9A1</strain>
    </source>
</reference>
<evidence type="ECO:0000313" key="2">
    <source>
        <dbReference type="EMBL" id="EAS50871.1"/>
    </source>
</evidence>
<evidence type="ECO:0000256" key="1">
    <source>
        <dbReference type="SAM" id="MobiDB-lite"/>
    </source>
</evidence>
<organism evidence="2 3">
    <name type="scientific">Aurantimonas manganoxydans (strain ATCC BAA-1229 / DSM 21871 / SI85-9A1)</name>
    <dbReference type="NCBI Taxonomy" id="287752"/>
    <lineage>
        <taxon>Bacteria</taxon>
        <taxon>Pseudomonadati</taxon>
        <taxon>Pseudomonadota</taxon>
        <taxon>Alphaproteobacteria</taxon>
        <taxon>Hyphomicrobiales</taxon>
        <taxon>Aurantimonadaceae</taxon>
        <taxon>Aurantimonas</taxon>
    </lineage>
</organism>
<dbReference type="Proteomes" id="UP000000321">
    <property type="component" value="Unassembled WGS sequence"/>
</dbReference>
<feature type="region of interest" description="Disordered" evidence="1">
    <location>
        <begin position="35"/>
        <end position="99"/>
    </location>
</feature>
<gene>
    <name evidence="2" type="ORF">SI859A1_00997</name>
</gene>
<accession>Q1YJK2</accession>